<keyword evidence="2" id="KW-0378">Hydrolase</keyword>
<name>A0A1J9UX76_9BACI</name>
<dbReference type="SUPFAM" id="SSF52499">
    <property type="entry name" value="Isochorismatase-like hydrolases"/>
    <property type="match status" value="1"/>
</dbReference>
<dbReference type="AlphaFoldDB" id="A0A1J9UX76"/>
<dbReference type="Proteomes" id="UP000182788">
    <property type="component" value="Unassembled WGS sequence"/>
</dbReference>
<proteinExistence type="inferred from homology"/>
<gene>
    <name evidence="4" type="ORF">BAU28_06945</name>
</gene>
<dbReference type="Gene3D" id="3.40.50.850">
    <property type="entry name" value="Isochorismatase-like"/>
    <property type="match status" value="1"/>
</dbReference>
<reference evidence="4 5" key="1">
    <citation type="submission" date="2016-06" db="EMBL/GenBank/DDBJ databases">
        <title>First insights into the genetic diversity and population structure of in the Bacillus cereus group bacteria from diverse marine environments.</title>
        <authorList>
            <person name="Liu Y."/>
            <person name="Lai Q."/>
            <person name="Shao Z."/>
        </authorList>
    </citation>
    <scope>NUCLEOTIDE SEQUENCE [LARGE SCALE GENOMIC DNA]</scope>
    <source>
        <strain evidence="4 5">NH24A2</strain>
    </source>
</reference>
<dbReference type="InterPro" id="IPR050272">
    <property type="entry name" value="Isochorismatase-like_hydrls"/>
</dbReference>
<dbReference type="GeneID" id="87594900"/>
<dbReference type="Pfam" id="PF00857">
    <property type="entry name" value="Isochorismatase"/>
    <property type="match status" value="1"/>
</dbReference>
<dbReference type="CDD" id="cd01014">
    <property type="entry name" value="nicotinamidase_related"/>
    <property type="match status" value="1"/>
</dbReference>
<dbReference type="PANTHER" id="PTHR43540:SF14">
    <property type="entry name" value="ISOCHORISMATASE"/>
    <property type="match status" value="1"/>
</dbReference>
<comment type="similarity">
    <text evidence="1">Belongs to the isochorismatase family.</text>
</comment>
<dbReference type="EMBL" id="MAOI01000123">
    <property type="protein sequence ID" value="OJD73867.1"/>
    <property type="molecule type" value="Genomic_DNA"/>
</dbReference>
<feature type="domain" description="Isochorismatase-like" evidence="3">
    <location>
        <begin position="4"/>
        <end position="141"/>
    </location>
</feature>
<dbReference type="PANTHER" id="PTHR43540">
    <property type="entry name" value="PEROXYUREIDOACRYLATE/UREIDOACRYLATE AMIDOHYDROLASE-RELATED"/>
    <property type="match status" value="1"/>
</dbReference>
<organism evidence="4 5">
    <name type="scientific">Bacillus paramycoides</name>
    <dbReference type="NCBI Taxonomy" id="2026194"/>
    <lineage>
        <taxon>Bacteria</taxon>
        <taxon>Bacillati</taxon>
        <taxon>Bacillota</taxon>
        <taxon>Bacilli</taxon>
        <taxon>Bacillales</taxon>
        <taxon>Bacillaceae</taxon>
        <taxon>Bacillus</taxon>
        <taxon>Bacillus cereus group</taxon>
    </lineage>
</organism>
<dbReference type="GO" id="GO:0016787">
    <property type="term" value="F:hydrolase activity"/>
    <property type="evidence" value="ECO:0007669"/>
    <property type="project" value="UniProtKB-KW"/>
</dbReference>
<protein>
    <submittedName>
        <fullName evidence="4">Isochorismatase</fullName>
    </submittedName>
</protein>
<evidence type="ECO:0000256" key="2">
    <source>
        <dbReference type="ARBA" id="ARBA00022801"/>
    </source>
</evidence>
<evidence type="ECO:0000313" key="4">
    <source>
        <dbReference type="EMBL" id="OJD73867.1"/>
    </source>
</evidence>
<comment type="caution">
    <text evidence="4">The sequence shown here is derived from an EMBL/GenBank/DDBJ whole genome shotgun (WGS) entry which is preliminary data.</text>
</comment>
<sequence length="186" mass="20770">MKQALLIIDAQQELIDGNEQENEVFRKTELLATLNTAVQQAIDSNALIVFVRDTDVASGTGEGFEVHNQIKMPQSAILINKQATNAFYGTSLHDLLKEEKINHLVIGGCKTEHCIDTAVRAATVKGFDVTLIKNGHSTTDSNVLSAQQIIEHHNKTLHGHYNVDHFSVVRDIEENLFQPTHDQYRD</sequence>
<dbReference type="InterPro" id="IPR000868">
    <property type="entry name" value="Isochorismatase-like_dom"/>
</dbReference>
<accession>A0A1J9UX76</accession>
<evidence type="ECO:0000259" key="3">
    <source>
        <dbReference type="Pfam" id="PF00857"/>
    </source>
</evidence>
<dbReference type="InterPro" id="IPR036380">
    <property type="entry name" value="Isochorismatase-like_sf"/>
</dbReference>
<evidence type="ECO:0000256" key="1">
    <source>
        <dbReference type="ARBA" id="ARBA00006336"/>
    </source>
</evidence>
<evidence type="ECO:0000313" key="5">
    <source>
        <dbReference type="Proteomes" id="UP000182788"/>
    </source>
</evidence>
<dbReference type="RefSeq" id="WP_071720966.1">
    <property type="nucleotide sequence ID" value="NZ_CBCSHB010000001.1"/>
</dbReference>